<dbReference type="SUPFAM" id="SSF54768">
    <property type="entry name" value="dsRNA-binding domain-like"/>
    <property type="match status" value="1"/>
</dbReference>
<accession>K1QGK4</accession>
<dbReference type="Gene3D" id="3.30.390.80">
    <property type="entry name" value="DNA repair protein Rad52/59/22"/>
    <property type="match status" value="1"/>
</dbReference>
<dbReference type="InterPro" id="IPR040224">
    <property type="entry name" value="RDM1"/>
</dbReference>
<dbReference type="AlphaFoldDB" id="K1QGK4"/>
<dbReference type="GO" id="GO:0006310">
    <property type="term" value="P:DNA recombination"/>
    <property type="evidence" value="ECO:0007669"/>
    <property type="project" value="UniProtKB-ARBA"/>
</dbReference>
<organism evidence="2">
    <name type="scientific">Magallana gigas</name>
    <name type="common">Pacific oyster</name>
    <name type="synonym">Crassostrea gigas</name>
    <dbReference type="NCBI Taxonomy" id="29159"/>
    <lineage>
        <taxon>Eukaryota</taxon>
        <taxon>Metazoa</taxon>
        <taxon>Spiralia</taxon>
        <taxon>Lophotrochozoa</taxon>
        <taxon>Mollusca</taxon>
        <taxon>Bivalvia</taxon>
        <taxon>Autobranchia</taxon>
        <taxon>Pteriomorphia</taxon>
        <taxon>Ostreida</taxon>
        <taxon>Ostreoidea</taxon>
        <taxon>Ostreidae</taxon>
        <taxon>Magallana</taxon>
    </lineage>
</organism>
<feature type="compositionally biased region" description="Acidic residues" evidence="1">
    <location>
        <begin position="649"/>
        <end position="659"/>
    </location>
</feature>
<feature type="region of interest" description="Disordered" evidence="1">
    <location>
        <begin position="634"/>
        <end position="667"/>
    </location>
</feature>
<dbReference type="PROSITE" id="PS50102">
    <property type="entry name" value="RRM"/>
    <property type="match status" value="1"/>
</dbReference>
<gene>
    <name evidence="2" type="ORF">CGI_10005477</name>
</gene>
<dbReference type="HOGENOM" id="CLU_411761_0_0_1"/>
<dbReference type="InParanoid" id="K1QGK4"/>
<feature type="region of interest" description="Disordered" evidence="1">
    <location>
        <begin position="399"/>
        <end position="432"/>
    </location>
</feature>
<dbReference type="GO" id="GO:0005730">
    <property type="term" value="C:nucleolus"/>
    <property type="evidence" value="ECO:0007669"/>
    <property type="project" value="TreeGrafter"/>
</dbReference>
<feature type="region of interest" description="Disordered" evidence="1">
    <location>
        <begin position="341"/>
        <end position="364"/>
    </location>
</feature>
<dbReference type="InterPro" id="IPR057652">
    <property type="entry name" value="DSRM_RDM1"/>
</dbReference>
<feature type="region of interest" description="Disordered" evidence="1">
    <location>
        <begin position="579"/>
        <end position="605"/>
    </location>
</feature>
<sequence>MNKREKVSVEILDFISPDANRKSLFITGIPYMTEEELVELLHSSFSKYGLLYGTQVFPYTPRLQAPSSPTLKDGQGASNQTGYYAFVNFYLAMSARRAKDDLIGKVNFKGTECKITFAKRKKEATEKKTLHFSKCQEVANNFLGFNGWSVSLKCTDSETNATEEHTYKVREVCVVRLDLKTDGLHAEGLGAWEEIYCTNDPTSRGKAVCKCKKLAYQRAVENAFSKVIIVVLSNGKVAVEVDTTQPELLLTEKVLDDENVLKINEIDTDTLMFEDDDVTLSEVPEEDIDAANLHILHEGGSRNSVVLTKYGERPLIDVPPLSLSKSRADDDVPRHMFKIPGKRETNVYHQPPRSPQVSLTAPQPQQWRYQEPLMDLPTTQYPRPSHSQNRNFYQPQYPVQVRAQPPPPPPPPQPQIQQRGYSNLAPDSNLVPYNYSHYRPQPQPVQPVPQYSTTYAPAPTQQPVPNGTQSNEVHVYYGPNGERLPGPLPAPNYPTDFTLEGTLEYGKLVSVKVRNSNISYREMPDFVFRDLVRMYGTMERTDVKIVAQGGEYNIYATPSTSDGHIANNPGYIYDQPPLRHVPVPAHSHHSHQPPVPAHSHHSHQPQVYDHEGQGIYDPFTKIYRYGPETRRVRRKRYPPVSKRGSSLSDVEEDYFEDSELFTRDTRR</sequence>
<name>K1QGK4_MAGGI</name>
<dbReference type="GO" id="GO:0006302">
    <property type="term" value="P:double-strand break repair"/>
    <property type="evidence" value="ECO:0007669"/>
    <property type="project" value="UniProtKB-ARBA"/>
</dbReference>
<reference evidence="2" key="1">
    <citation type="journal article" date="2012" name="Nature">
        <title>The oyster genome reveals stress adaptation and complexity of shell formation.</title>
        <authorList>
            <person name="Zhang G."/>
            <person name="Fang X."/>
            <person name="Guo X."/>
            <person name="Li L."/>
            <person name="Luo R."/>
            <person name="Xu F."/>
            <person name="Yang P."/>
            <person name="Zhang L."/>
            <person name="Wang X."/>
            <person name="Qi H."/>
            <person name="Xiong Z."/>
            <person name="Que H."/>
            <person name="Xie Y."/>
            <person name="Holland P.W."/>
            <person name="Paps J."/>
            <person name="Zhu Y."/>
            <person name="Wu F."/>
            <person name="Chen Y."/>
            <person name="Wang J."/>
            <person name="Peng C."/>
            <person name="Meng J."/>
            <person name="Yang L."/>
            <person name="Liu J."/>
            <person name="Wen B."/>
            <person name="Zhang N."/>
            <person name="Huang Z."/>
            <person name="Zhu Q."/>
            <person name="Feng Y."/>
            <person name="Mount A."/>
            <person name="Hedgecock D."/>
            <person name="Xu Z."/>
            <person name="Liu Y."/>
            <person name="Domazet-Loso T."/>
            <person name="Du Y."/>
            <person name="Sun X."/>
            <person name="Zhang S."/>
            <person name="Liu B."/>
            <person name="Cheng P."/>
            <person name="Jiang X."/>
            <person name="Li J."/>
            <person name="Fan D."/>
            <person name="Wang W."/>
            <person name="Fu W."/>
            <person name="Wang T."/>
            <person name="Wang B."/>
            <person name="Zhang J."/>
            <person name="Peng Z."/>
            <person name="Li Y."/>
            <person name="Li N."/>
            <person name="Wang J."/>
            <person name="Chen M."/>
            <person name="He Y."/>
            <person name="Tan F."/>
            <person name="Song X."/>
            <person name="Zheng Q."/>
            <person name="Huang R."/>
            <person name="Yang H."/>
            <person name="Du X."/>
            <person name="Chen L."/>
            <person name="Yang M."/>
            <person name="Gaffney P.M."/>
            <person name="Wang S."/>
            <person name="Luo L."/>
            <person name="She Z."/>
            <person name="Ming Y."/>
            <person name="Huang W."/>
            <person name="Zhang S."/>
            <person name="Huang B."/>
            <person name="Zhang Y."/>
            <person name="Qu T."/>
            <person name="Ni P."/>
            <person name="Miao G."/>
            <person name="Wang J."/>
            <person name="Wang Q."/>
            <person name="Steinberg C.E."/>
            <person name="Wang H."/>
            <person name="Li N."/>
            <person name="Qian L."/>
            <person name="Zhang G."/>
            <person name="Li Y."/>
            <person name="Yang H."/>
            <person name="Liu X."/>
            <person name="Wang J."/>
            <person name="Yin Y."/>
            <person name="Wang J."/>
        </authorList>
    </citation>
    <scope>NUCLEOTIDE SEQUENCE [LARGE SCALE GENOMIC DNA]</scope>
    <source>
        <strain evidence="2">05x7-T-G4-1.051#20</strain>
    </source>
</reference>
<dbReference type="PANTHER" id="PTHR31164">
    <property type="entry name" value="RAD52 MOTIF-CONTAINING PROTEIN 1"/>
    <property type="match status" value="1"/>
</dbReference>
<evidence type="ECO:0000313" key="2">
    <source>
        <dbReference type="EMBL" id="EKC20721.1"/>
    </source>
</evidence>
<dbReference type="InterPro" id="IPR000504">
    <property type="entry name" value="RRM_dom"/>
</dbReference>
<protein>
    <submittedName>
        <fullName evidence="2">RAD52 motif-containing protein 1</fullName>
    </submittedName>
</protein>
<feature type="compositionally biased region" description="Pro residues" evidence="1">
    <location>
        <begin position="404"/>
        <end position="414"/>
    </location>
</feature>
<evidence type="ECO:0000256" key="1">
    <source>
        <dbReference type="SAM" id="MobiDB-lite"/>
    </source>
</evidence>
<dbReference type="Pfam" id="PF25517">
    <property type="entry name" value="DSRM_RDM1"/>
    <property type="match status" value="1"/>
</dbReference>
<dbReference type="InterPro" id="IPR035979">
    <property type="entry name" value="RBD_domain_sf"/>
</dbReference>
<dbReference type="InterPro" id="IPR042525">
    <property type="entry name" value="Rad52_Rad59_Rad22_sf"/>
</dbReference>
<feature type="compositionally biased region" description="Polar residues" evidence="1">
    <location>
        <begin position="355"/>
        <end position="364"/>
    </location>
</feature>
<dbReference type="SUPFAM" id="SSF54928">
    <property type="entry name" value="RNA-binding domain, RBD"/>
    <property type="match status" value="1"/>
</dbReference>
<dbReference type="PANTHER" id="PTHR31164:SF1">
    <property type="entry name" value="RAD52 MOTIF-CONTAINING PROTEIN 1"/>
    <property type="match status" value="1"/>
</dbReference>
<dbReference type="EMBL" id="JH816124">
    <property type="protein sequence ID" value="EKC20721.1"/>
    <property type="molecule type" value="Genomic_DNA"/>
</dbReference>
<dbReference type="GO" id="GO:0003723">
    <property type="term" value="F:RNA binding"/>
    <property type="evidence" value="ECO:0007669"/>
    <property type="project" value="UniProtKB-UniRule"/>
</dbReference>
<proteinExistence type="predicted"/>